<dbReference type="HOGENOM" id="CLU_2824695_0_0_9"/>
<evidence type="ECO:0000313" key="1">
    <source>
        <dbReference type="EMBL" id="EMZ21164.1"/>
    </source>
</evidence>
<dbReference type="EMBL" id="AQFT01000136">
    <property type="protein sequence ID" value="EMZ21164.1"/>
    <property type="molecule type" value="Genomic_DNA"/>
</dbReference>
<reference evidence="1 2" key="1">
    <citation type="journal article" date="2014" name="Genome Announc.">
        <title>Draft genome sequences of the altered schaedler flora, a defined bacterial community from gnotobiotic mice.</title>
        <authorList>
            <person name="Wannemuehler M.J."/>
            <person name="Overstreet A.M."/>
            <person name="Ward D.V."/>
            <person name="Phillips G.J."/>
        </authorList>
    </citation>
    <scope>NUCLEOTIDE SEQUENCE [LARGE SCALE GENOMIC DNA]</scope>
    <source>
        <strain evidence="1 2">ASF492</strain>
    </source>
</reference>
<sequence>MNFDMNFNLHIRFYTSCGGRQNMWIEKQGCDGMRYEVNNIDDAKNSFEQYITQVVNKDTHRFDMRC</sequence>
<dbReference type="PATRIC" id="fig|1235802.3.peg.4994"/>
<proteinExistence type="predicted"/>
<name>N2AA09_9FIRM</name>
<dbReference type="STRING" id="1235802.C823_04737"/>
<protein>
    <submittedName>
        <fullName evidence="1">Uncharacterized protein</fullName>
    </submittedName>
</protein>
<comment type="caution">
    <text evidence="1">The sequence shown here is derived from an EMBL/GenBank/DDBJ whole genome shotgun (WGS) entry which is preliminary data.</text>
</comment>
<accession>N2AA09</accession>
<dbReference type="Proteomes" id="UP000012589">
    <property type="component" value="Unassembled WGS sequence"/>
</dbReference>
<dbReference type="AlphaFoldDB" id="N2AA09"/>
<organism evidence="1 2">
    <name type="scientific">Eubacterium plexicaudatum ASF492</name>
    <dbReference type="NCBI Taxonomy" id="1235802"/>
    <lineage>
        <taxon>Bacteria</taxon>
        <taxon>Bacillati</taxon>
        <taxon>Bacillota</taxon>
        <taxon>Clostridia</taxon>
        <taxon>Eubacteriales</taxon>
        <taxon>Eubacteriaceae</taxon>
        <taxon>Eubacterium</taxon>
    </lineage>
</organism>
<keyword evidence="2" id="KW-1185">Reference proteome</keyword>
<evidence type="ECO:0000313" key="2">
    <source>
        <dbReference type="Proteomes" id="UP000012589"/>
    </source>
</evidence>
<gene>
    <name evidence="1" type="ORF">C823_04737</name>
</gene>